<dbReference type="PROSITE" id="PS50163">
    <property type="entry name" value="RECA_3"/>
    <property type="match status" value="1"/>
</dbReference>
<dbReference type="GO" id="GO:0003690">
    <property type="term" value="F:double-stranded DNA binding"/>
    <property type="evidence" value="ECO:0007669"/>
    <property type="project" value="TreeGrafter"/>
</dbReference>
<dbReference type="InterPro" id="IPR013632">
    <property type="entry name" value="Rad51_C"/>
</dbReference>
<dbReference type="STRING" id="576137.A0A1L7WKM0"/>
<evidence type="ECO:0000259" key="10">
    <source>
        <dbReference type="PROSITE" id="PS50162"/>
    </source>
</evidence>
<keyword evidence="6" id="KW-0539">Nucleus</keyword>
<dbReference type="EMBL" id="FJOG01000003">
    <property type="protein sequence ID" value="CZR53324.1"/>
    <property type="molecule type" value="Genomic_DNA"/>
</dbReference>
<dbReference type="PIRSF" id="PIRSF005856">
    <property type="entry name" value="Rad51"/>
    <property type="match status" value="1"/>
</dbReference>
<protein>
    <submittedName>
        <fullName evidence="12">Probable RAD51 DNA repair protein</fullName>
    </submittedName>
</protein>
<evidence type="ECO:0000256" key="6">
    <source>
        <dbReference type="ARBA" id="ARBA00023242"/>
    </source>
</evidence>
<feature type="domain" description="RecA family profile 1" evidence="10">
    <location>
        <begin position="109"/>
        <end position="298"/>
    </location>
</feature>
<dbReference type="PANTHER" id="PTHR22942:SF30">
    <property type="entry name" value="MEIOTIC RECOMBINATION PROTEIN DMC1_LIM15 HOMOLOG"/>
    <property type="match status" value="1"/>
</dbReference>
<keyword evidence="13" id="KW-1185">Reference proteome</keyword>
<dbReference type="SMART" id="SM00382">
    <property type="entry name" value="AAA"/>
    <property type="match status" value="1"/>
</dbReference>
<evidence type="ECO:0000256" key="4">
    <source>
        <dbReference type="ARBA" id="ARBA00022840"/>
    </source>
</evidence>
<dbReference type="GO" id="GO:0000150">
    <property type="term" value="F:DNA strand exchange activity"/>
    <property type="evidence" value="ECO:0007669"/>
    <property type="project" value="UniProtKB-ARBA"/>
</dbReference>
<dbReference type="GO" id="GO:0000709">
    <property type="term" value="P:meiotic joint molecule formation"/>
    <property type="evidence" value="ECO:0007669"/>
    <property type="project" value="UniProtKB-ARBA"/>
</dbReference>
<dbReference type="GO" id="GO:0042148">
    <property type="term" value="P:DNA strand invasion"/>
    <property type="evidence" value="ECO:0007669"/>
    <property type="project" value="TreeGrafter"/>
</dbReference>
<evidence type="ECO:0000259" key="11">
    <source>
        <dbReference type="PROSITE" id="PS50163"/>
    </source>
</evidence>
<dbReference type="GO" id="GO:0070192">
    <property type="term" value="P:chromosome organization involved in meiotic cell cycle"/>
    <property type="evidence" value="ECO:0007669"/>
    <property type="project" value="TreeGrafter"/>
</dbReference>
<accession>A0A1L7WKM0</accession>
<dbReference type="PROSITE" id="PS50162">
    <property type="entry name" value="RECA_2"/>
    <property type="match status" value="1"/>
</dbReference>
<dbReference type="Pfam" id="PF08423">
    <property type="entry name" value="Rad51"/>
    <property type="match status" value="1"/>
</dbReference>
<dbReference type="NCBIfam" id="NF003301">
    <property type="entry name" value="PRK04301.1"/>
    <property type="match status" value="1"/>
</dbReference>
<dbReference type="InterPro" id="IPR020588">
    <property type="entry name" value="RecA_ATP-bd"/>
</dbReference>
<evidence type="ECO:0000256" key="7">
    <source>
        <dbReference type="ARBA" id="ARBA00023254"/>
    </source>
</evidence>
<dbReference type="Gene3D" id="3.40.50.300">
    <property type="entry name" value="P-loop containing nucleotide triphosphate hydrolases"/>
    <property type="match status" value="1"/>
</dbReference>
<feature type="domain" description="RecA family profile 2" evidence="11">
    <location>
        <begin position="305"/>
        <end position="369"/>
    </location>
</feature>
<dbReference type="Proteomes" id="UP000184330">
    <property type="component" value="Unassembled WGS sequence"/>
</dbReference>
<dbReference type="GO" id="GO:0003697">
    <property type="term" value="F:single-stranded DNA binding"/>
    <property type="evidence" value="ECO:0007669"/>
    <property type="project" value="TreeGrafter"/>
</dbReference>
<dbReference type="SUPFAM" id="SSF52540">
    <property type="entry name" value="P-loop containing nucleoside triphosphate hydrolases"/>
    <property type="match status" value="1"/>
</dbReference>
<evidence type="ECO:0000256" key="5">
    <source>
        <dbReference type="ARBA" id="ARBA00023125"/>
    </source>
</evidence>
<evidence type="ECO:0000256" key="2">
    <source>
        <dbReference type="ARBA" id="ARBA00008897"/>
    </source>
</evidence>
<dbReference type="GO" id="GO:0140664">
    <property type="term" value="F:ATP-dependent DNA damage sensor activity"/>
    <property type="evidence" value="ECO:0007669"/>
    <property type="project" value="InterPro"/>
</dbReference>
<evidence type="ECO:0000256" key="9">
    <source>
        <dbReference type="RuleBase" id="RU003422"/>
    </source>
</evidence>
<dbReference type="InterPro" id="IPR027417">
    <property type="entry name" value="P-loop_NTPase"/>
</dbReference>
<dbReference type="GO" id="GO:0000794">
    <property type="term" value="C:condensed nuclear chromosome"/>
    <property type="evidence" value="ECO:0007669"/>
    <property type="project" value="TreeGrafter"/>
</dbReference>
<sequence length="370" mass="40431">MSVFDECDWSTIVDIDELQSHGINASDISKLKAANIVTIAASPFLSPMPLDRLAILISEQTLVGTLSRKLLKIKGFSDTKVEKIKEAGKKLSPTSGFMTAAELAQLRKRCIRISTGSKQLDAALNGGFQTMSVNEVYGEFRCGKTQLAHTLAVIAQLPKEMGGAEGKVAYIDTEGTFRPERIMEIAERFGVDPEQACENISYARAQNTEASLAIAHIHTAHPLTAIQMQMELLEGLAPNFATNEYRLLVIDSIMALYRTDYTGRGELSERQQALGLFLRRCAMMAEEFNLVVFMTNQVMSDPGASAMFAGVDGRKPAGGHILAHASTTRLLLRKGRGEERVAKIMDSPDCPEREATYIITTGGINDPEKA</sequence>
<proteinExistence type="inferred from homology"/>
<evidence type="ECO:0000313" key="12">
    <source>
        <dbReference type="EMBL" id="CZR53324.1"/>
    </source>
</evidence>
<comment type="subcellular location">
    <subcellularLocation>
        <location evidence="1">Nucleus</location>
    </subcellularLocation>
</comment>
<dbReference type="FunFam" id="3.40.50.300:FF:000239">
    <property type="entry name" value="Meiotic recombination protein DMC1"/>
    <property type="match status" value="1"/>
</dbReference>
<dbReference type="GO" id="GO:0000730">
    <property type="term" value="P:DNA recombinase assembly"/>
    <property type="evidence" value="ECO:0007669"/>
    <property type="project" value="TreeGrafter"/>
</dbReference>
<organism evidence="12 13">
    <name type="scientific">Phialocephala subalpina</name>
    <dbReference type="NCBI Taxonomy" id="576137"/>
    <lineage>
        <taxon>Eukaryota</taxon>
        <taxon>Fungi</taxon>
        <taxon>Dikarya</taxon>
        <taxon>Ascomycota</taxon>
        <taxon>Pezizomycotina</taxon>
        <taxon>Leotiomycetes</taxon>
        <taxon>Helotiales</taxon>
        <taxon>Mollisiaceae</taxon>
        <taxon>Phialocephala</taxon>
        <taxon>Phialocephala fortinii species complex</taxon>
    </lineage>
</organism>
<dbReference type="PANTHER" id="PTHR22942">
    <property type="entry name" value="RECA/RAD51/RADA DNA STRAND-PAIRING FAMILY MEMBER"/>
    <property type="match status" value="1"/>
</dbReference>
<gene>
    <name evidence="12" type="ORF">PAC_03202</name>
</gene>
<dbReference type="InterPro" id="IPR003593">
    <property type="entry name" value="AAA+_ATPase"/>
</dbReference>
<keyword evidence="8" id="KW-0131">Cell cycle</keyword>
<comment type="similarity">
    <text evidence="2">Belongs to the RecA family. DMC1 subfamily.</text>
</comment>
<dbReference type="AlphaFoldDB" id="A0A1L7WKM0"/>
<keyword evidence="4 9" id="KW-0067">ATP-binding</keyword>
<evidence type="ECO:0000313" key="13">
    <source>
        <dbReference type="Proteomes" id="UP000184330"/>
    </source>
</evidence>
<evidence type="ECO:0000256" key="3">
    <source>
        <dbReference type="ARBA" id="ARBA00022741"/>
    </source>
</evidence>
<keyword evidence="7" id="KW-0469">Meiosis</keyword>
<evidence type="ECO:0000256" key="8">
    <source>
        <dbReference type="ARBA" id="ARBA00023306"/>
    </source>
</evidence>
<dbReference type="GO" id="GO:0005524">
    <property type="term" value="F:ATP binding"/>
    <property type="evidence" value="ECO:0007669"/>
    <property type="project" value="UniProtKB-KW"/>
</dbReference>
<keyword evidence="3 9" id="KW-0547">Nucleotide-binding</keyword>
<evidence type="ECO:0000256" key="1">
    <source>
        <dbReference type="ARBA" id="ARBA00004123"/>
    </source>
</evidence>
<dbReference type="OrthoDB" id="10251254at2759"/>
<dbReference type="InterPro" id="IPR020587">
    <property type="entry name" value="RecA_monomer-monomer_interface"/>
</dbReference>
<name>A0A1L7WKM0_9HELO</name>
<dbReference type="GO" id="GO:0006312">
    <property type="term" value="P:mitotic recombination"/>
    <property type="evidence" value="ECO:0007669"/>
    <property type="project" value="TreeGrafter"/>
</dbReference>
<dbReference type="Gene3D" id="1.10.150.20">
    <property type="entry name" value="5' to 3' exonuclease, C-terminal subdomain"/>
    <property type="match status" value="2"/>
</dbReference>
<keyword evidence="5" id="KW-0238">DNA-binding</keyword>
<reference evidence="12 13" key="1">
    <citation type="submission" date="2016-03" db="EMBL/GenBank/DDBJ databases">
        <authorList>
            <person name="Ploux O."/>
        </authorList>
    </citation>
    <scope>NUCLEOTIDE SEQUENCE [LARGE SCALE GENOMIC DNA]</scope>
    <source>
        <strain evidence="12 13">UAMH 11012</strain>
    </source>
</reference>
<dbReference type="InterPro" id="IPR016467">
    <property type="entry name" value="DNA_recomb/repair_RecA-like"/>
</dbReference>